<keyword evidence="1" id="KW-0812">Transmembrane</keyword>
<feature type="transmembrane region" description="Helical" evidence="1">
    <location>
        <begin position="406"/>
        <end position="422"/>
    </location>
</feature>
<comment type="caution">
    <text evidence="3">The sequence shown here is derived from an EMBL/GenBank/DDBJ whole genome shotgun (WGS) entry which is preliminary data.</text>
</comment>
<gene>
    <name evidence="3" type="ORF">US40_C0002G0144</name>
</gene>
<accession>A0A0G0GKF1</accession>
<proteinExistence type="predicted"/>
<evidence type="ECO:0000256" key="1">
    <source>
        <dbReference type="SAM" id="Phobius"/>
    </source>
</evidence>
<feature type="transmembrane region" description="Helical" evidence="1">
    <location>
        <begin position="350"/>
        <end position="375"/>
    </location>
</feature>
<feature type="transmembrane region" description="Helical" evidence="1">
    <location>
        <begin position="77"/>
        <end position="96"/>
    </location>
</feature>
<name>A0A0G0GKF1_9BACT</name>
<dbReference type="Pfam" id="PF13231">
    <property type="entry name" value="PMT_2"/>
    <property type="match status" value="1"/>
</dbReference>
<feature type="domain" description="Glycosyltransferase RgtA/B/C/D-like" evidence="2">
    <location>
        <begin position="206"/>
        <end position="306"/>
    </location>
</feature>
<feature type="transmembrane region" description="Helical" evidence="1">
    <location>
        <begin position="434"/>
        <end position="454"/>
    </location>
</feature>
<evidence type="ECO:0000313" key="3">
    <source>
        <dbReference type="EMBL" id="KKQ26610.1"/>
    </source>
</evidence>
<feature type="transmembrane region" description="Helical" evidence="1">
    <location>
        <begin position="308"/>
        <end position="330"/>
    </location>
</feature>
<evidence type="ECO:0000313" key="4">
    <source>
        <dbReference type="Proteomes" id="UP000034917"/>
    </source>
</evidence>
<feature type="transmembrane region" description="Helical" evidence="1">
    <location>
        <begin position="382"/>
        <end position="400"/>
    </location>
</feature>
<sequence>MFVSFISFLSLIFFMLITFDVSPYLRGPGVWPPEWRWPYLFINSFDRIWLPLVIISIILSIAYYFEKRKVKLNQWILLVSLVLLTYFFQLSILYFSRSGIAVLIHRIINPDLNGYFTEAIKIKNLGGFLADYQKNVLGFSMHATGHPPGGIIFFWFIEKIVNVISSLKTLVINLAPKHPDVQIIWNNLTLSQRSTAVFSAFFIPFLGSLNIIPLFYLAKKLFDEKTALRSVLLAVFIPALTLFTPLPDVFFSLFFLWSFYLLQKGLKNKSKILFFASGLTFSFGLFFSVSLLPLIIVYFYYFWRNNKVFLYFLSGFSLFYLILLLFKYNAVAVLYTLMTGLPKNRSYLSWIFYNLYDFLLFAGMPTAVLYFTMFFKKIREPLFVSFTLMLLLLNFSGAVRGEVGRIWLPLMFPMVLIVGNFLTNKLKLSTKSFLIILLIQAIQIIVIQEFWVTLW</sequence>
<dbReference type="Proteomes" id="UP000034917">
    <property type="component" value="Unassembled WGS sequence"/>
</dbReference>
<keyword evidence="1" id="KW-0472">Membrane</keyword>
<reference evidence="3 4" key="1">
    <citation type="journal article" date="2015" name="Nature">
        <title>rRNA introns, odd ribosomes, and small enigmatic genomes across a large radiation of phyla.</title>
        <authorList>
            <person name="Brown C.T."/>
            <person name="Hug L.A."/>
            <person name="Thomas B.C."/>
            <person name="Sharon I."/>
            <person name="Castelle C.J."/>
            <person name="Singh A."/>
            <person name="Wilkins M.J."/>
            <person name="Williams K.H."/>
            <person name="Banfield J.F."/>
        </authorList>
    </citation>
    <scope>NUCLEOTIDE SEQUENCE [LARGE SCALE GENOMIC DNA]</scope>
</reference>
<keyword evidence="1" id="KW-1133">Transmembrane helix</keyword>
<feature type="transmembrane region" description="Helical" evidence="1">
    <location>
        <begin position="47"/>
        <end position="65"/>
    </location>
</feature>
<organism evidence="3 4">
    <name type="scientific">Candidatus Roizmanbacteria bacterium GW2011_GWC2_37_13</name>
    <dbReference type="NCBI Taxonomy" id="1618486"/>
    <lineage>
        <taxon>Bacteria</taxon>
        <taxon>Candidatus Roizmaniibacteriota</taxon>
    </lineage>
</organism>
<protein>
    <recommendedName>
        <fullName evidence="2">Glycosyltransferase RgtA/B/C/D-like domain-containing protein</fullName>
    </recommendedName>
</protein>
<dbReference type="EMBL" id="LBSV01000002">
    <property type="protein sequence ID" value="KKQ26610.1"/>
    <property type="molecule type" value="Genomic_DNA"/>
</dbReference>
<dbReference type="InterPro" id="IPR038731">
    <property type="entry name" value="RgtA/B/C-like"/>
</dbReference>
<evidence type="ECO:0000259" key="2">
    <source>
        <dbReference type="Pfam" id="PF13231"/>
    </source>
</evidence>
<feature type="transmembrane region" description="Helical" evidence="1">
    <location>
        <begin position="272"/>
        <end position="301"/>
    </location>
</feature>
<dbReference type="AlphaFoldDB" id="A0A0G0GKF1"/>
<feature type="transmembrane region" description="Helical" evidence="1">
    <location>
        <begin position="230"/>
        <end position="260"/>
    </location>
</feature>
<feature type="transmembrane region" description="Helical" evidence="1">
    <location>
        <begin position="196"/>
        <end position="218"/>
    </location>
</feature>